<dbReference type="Pfam" id="PF03081">
    <property type="entry name" value="Exo70_C"/>
    <property type="match status" value="2"/>
</dbReference>
<name>A0AAN9F9V3_CLITE</name>
<organism evidence="6 7">
    <name type="scientific">Clitoria ternatea</name>
    <name type="common">Butterfly pea</name>
    <dbReference type="NCBI Taxonomy" id="43366"/>
    <lineage>
        <taxon>Eukaryota</taxon>
        <taxon>Viridiplantae</taxon>
        <taxon>Streptophyta</taxon>
        <taxon>Embryophyta</taxon>
        <taxon>Tracheophyta</taxon>
        <taxon>Spermatophyta</taxon>
        <taxon>Magnoliopsida</taxon>
        <taxon>eudicotyledons</taxon>
        <taxon>Gunneridae</taxon>
        <taxon>Pentapetalae</taxon>
        <taxon>rosids</taxon>
        <taxon>fabids</taxon>
        <taxon>Fabales</taxon>
        <taxon>Fabaceae</taxon>
        <taxon>Papilionoideae</taxon>
        <taxon>50 kb inversion clade</taxon>
        <taxon>NPAAA clade</taxon>
        <taxon>indigoferoid/millettioid clade</taxon>
        <taxon>Phaseoleae</taxon>
        <taxon>Clitoria</taxon>
    </lineage>
</organism>
<dbReference type="GO" id="GO:0000145">
    <property type="term" value="C:exocyst"/>
    <property type="evidence" value="ECO:0007669"/>
    <property type="project" value="InterPro"/>
</dbReference>
<evidence type="ECO:0000259" key="5">
    <source>
        <dbReference type="Pfam" id="PF03081"/>
    </source>
</evidence>
<keyword evidence="4" id="KW-0472">Membrane</keyword>
<dbReference type="AlphaFoldDB" id="A0AAN9F9V3"/>
<evidence type="ECO:0000256" key="2">
    <source>
        <dbReference type="ARBA" id="ARBA00022448"/>
    </source>
</evidence>
<feature type="transmembrane region" description="Helical" evidence="4">
    <location>
        <begin position="59"/>
        <end position="82"/>
    </location>
</feature>
<dbReference type="GO" id="GO:0015031">
    <property type="term" value="P:protein transport"/>
    <property type="evidence" value="ECO:0007669"/>
    <property type="project" value="UniProtKB-KW"/>
</dbReference>
<feature type="transmembrane region" description="Helical" evidence="4">
    <location>
        <begin position="121"/>
        <end position="139"/>
    </location>
</feature>
<evidence type="ECO:0000256" key="3">
    <source>
        <dbReference type="RuleBase" id="RU365026"/>
    </source>
</evidence>
<accession>A0AAN9F9V3</accession>
<dbReference type="Gene3D" id="1.20.1280.170">
    <property type="entry name" value="Exocyst complex component Exo70"/>
    <property type="match status" value="1"/>
</dbReference>
<keyword evidence="3" id="KW-0268">Exocytosis</keyword>
<dbReference type="InterPro" id="IPR004140">
    <property type="entry name" value="Exo70"/>
</dbReference>
<gene>
    <name evidence="6" type="ORF">RJT34_27464</name>
</gene>
<protein>
    <recommendedName>
        <fullName evidence="3">Exocyst subunit Exo70 family protein</fullName>
    </recommendedName>
</protein>
<evidence type="ECO:0000256" key="1">
    <source>
        <dbReference type="ARBA" id="ARBA00006756"/>
    </source>
</evidence>
<feature type="transmembrane region" description="Helical" evidence="4">
    <location>
        <begin position="89"/>
        <end position="109"/>
    </location>
</feature>
<comment type="caution">
    <text evidence="6">The sequence shown here is derived from an EMBL/GenBank/DDBJ whole genome shotgun (WGS) entry which is preliminary data.</text>
</comment>
<dbReference type="GO" id="GO:0005546">
    <property type="term" value="F:phosphatidylinositol-4,5-bisphosphate binding"/>
    <property type="evidence" value="ECO:0007669"/>
    <property type="project" value="InterPro"/>
</dbReference>
<keyword evidence="7" id="KW-1185">Reference proteome</keyword>
<keyword evidence="4" id="KW-1133">Transmembrane helix</keyword>
<feature type="transmembrane region" description="Helical" evidence="4">
    <location>
        <begin position="28"/>
        <end position="47"/>
    </location>
</feature>
<keyword evidence="2 3" id="KW-0813">Transport</keyword>
<dbReference type="PANTHER" id="PTHR12542">
    <property type="entry name" value="EXOCYST COMPLEX PROTEIN EXO70"/>
    <property type="match status" value="1"/>
</dbReference>
<proteinExistence type="inferred from homology"/>
<comment type="similarity">
    <text evidence="1 3">Belongs to the EXO70 family.</text>
</comment>
<sequence length="563" mass="65632">MESEDAEVNHTFSTRENTIWGWLIKRKWMIILYAASFVGGLYCYSSSNTFAKLSKEAKWWKTVIYVVVSVVILLLNLLAMIWRSTDSRWVKASLTSLDLMVTTVYSYFVDKVMNQEKPDKYSWISSICFAIAWFSLSRLTHFGFEVDLRNFFCGTLIAQLMKISPWLFFAGACGSNCLTILNTILDDHNLSFSVFTECINELELEKENFISTVRRNVVDFLNCIAEFERQREKKILISVVQGHVVNFLEDNNLAIDVNMVRDTLQGSNYFRPLLESVRFLVGTEDRCRRSCGQRYSKWRREFLEECLSKCGLQEVNNPETWNKASIVVVKILFPNERTLCDLVFQGFPDSSLVDDTYNEICKDLTVRILKSADSWAMASGSNVQNIMYLIQTFNKLYPNSQSLLDDPYIPVLVKNEVPRIQMKLRKALRGKIMELEKLISFDMTKEEVPEKGEIHPITREVMDYLSVFNDRLLFPIFDSTIQLLERKLEEIKHRSYQDPALGYVFLINNLRYITYKVQKCELRPLLGAPWFKRNEVRVKHSDDIHQRLPNNLGRLLLVTDEMN</sequence>
<feature type="domain" description="Exocyst complex subunit Exo70 C-terminal" evidence="5">
    <location>
        <begin position="476"/>
        <end position="540"/>
    </location>
</feature>
<evidence type="ECO:0000256" key="4">
    <source>
        <dbReference type="SAM" id="Phobius"/>
    </source>
</evidence>
<keyword evidence="3" id="KW-0653">Protein transport</keyword>
<dbReference type="SUPFAM" id="SSF74788">
    <property type="entry name" value="Cullin repeat-like"/>
    <property type="match status" value="1"/>
</dbReference>
<dbReference type="PANTHER" id="PTHR12542:SF180">
    <property type="entry name" value="EXOCYST SUBUNIT EXO70 FAMILY PROTEIN"/>
    <property type="match status" value="1"/>
</dbReference>
<reference evidence="6 7" key="1">
    <citation type="submission" date="2024-01" db="EMBL/GenBank/DDBJ databases">
        <title>The genomes of 5 underutilized Papilionoideae crops provide insights into root nodulation and disease resistance.</title>
        <authorList>
            <person name="Yuan L."/>
        </authorList>
    </citation>
    <scope>NUCLEOTIDE SEQUENCE [LARGE SCALE GENOMIC DNA]</scope>
    <source>
        <strain evidence="6">LY-2023</strain>
        <tissue evidence="6">Leaf</tissue>
    </source>
</reference>
<evidence type="ECO:0000313" key="6">
    <source>
        <dbReference type="EMBL" id="KAK7271504.1"/>
    </source>
</evidence>
<dbReference type="EMBL" id="JAYKXN010000007">
    <property type="protein sequence ID" value="KAK7271504.1"/>
    <property type="molecule type" value="Genomic_DNA"/>
</dbReference>
<dbReference type="InterPro" id="IPR016159">
    <property type="entry name" value="Cullin_repeat-like_dom_sf"/>
</dbReference>
<dbReference type="Proteomes" id="UP001359559">
    <property type="component" value="Unassembled WGS sequence"/>
</dbReference>
<evidence type="ECO:0000313" key="7">
    <source>
        <dbReference type="Proteomes" id="UP001359559"/>
    </source>
</evidence>
<feature type="domain" description="Exocyst complex subunit Exo70 C-terminal" evidence="5">
    <location>
        <begin position="320"/>
        <end position="468"/>
    </location>
</feature>
<keyword evidence="4" id="KW-0812">Transmembrane</keyword>
<dbReference type="InterPro" id="IPR046364">
    <property type="entry name" value="Exo70_C"/>
</dbReference>
<comment type="function">
    <text evidence="3">Component of the exocyst complex.</text>
</comment>
<dbReference type="GO" id="GO:0006887">
    <property type="term" value="P:exocytosis"/>
    <property type="evidence" value="ECO:0007669"/>
    <property type="project" value="UniProtKB-KW"/>
</dbReference>